<keyword evidence="12" id="KW-0472">Membrane</keyword>
<dbReference type="FunFam" id="1.10.510.10:FF:000365">
    <property type="entry name" value="Leucine-rich repeat receptor-like serine/threonine-protein kinase At1g17230"/>
    <property type="match status" value="1"/>
</dbReference>
<dbReference type="Pfam" id="PF00560">
    <property type="entry name" value="LRR_1"/>
    <property type="match status" value="2"/>
</dbReference>
<evidence type="ECO:0000256" key="14">
    <source>
        <dbReference type="PROSITE-ProRule" id="PRU10141"/>
    </source>
</evidence>
<evidence type="ECO:0000256" key="1">
    <source>
        <dbReference type="ARBA" id="ARBA00004370"/>
    </source>
</evidence>
<sequence>MVTLKESSCHFFLKMRIFFLLFFFLIRLSFQENLFPSTEQSILLSLKQHWIDSEIFQSWDLKYSPCSWSGVSCMNGFGRVTQLILGEKNITGTIPTAICQLNNLTLIDLSDNNISGTIPASLKDCSKLQHLDLSNNYLRGQIPGELFGMKKLVTLYLNGNMFSGEMPKEISSASQLENLDLSGNYLNGSIPEEFGSLKKLVKLDLSHNSLSGSITNQLFQLHHLRHLLLSHNYLSGVIPNAMDLFSLYSMDLSHNQLKGSIPKRFWDFSGLHALDLSYNQLSGDISESIEHLLPSNTLRLCSNKFSGRISAEFVKLTYEDNCFDKSNLCSTSKNSFPDLPSCSSGDKVRKFLREKHLIIIIPAVIVGIAIQSVWIFYMVRKHWWKKDCISMQLVWIFSLIRKPWWKKKQNFEENLKLISFHNLKVTTEDIMSGLKDENVIGQGGSGKVYRVVIDQTGNTYAVKSIWHDKSSGGKLPKDFLAEVRILGSIRHRNIVKLFCCIFSTDKNLLVYEYFEKQSLDKWLHRKRRAASPGQSSIPALDWRKRLKIAISAAQGLCYMHHDCTRPIIHRDIKSSNILLDSEFSAKIADFGLAKILNKRDDDPETASAIAGTFGYIAPEYASTFKVNVKTDIYSFGVVLLELATGREPIIRDEQMNLAQWSQQHFREGNSIVEALDGEIIEATNLEQMTSVFKLGLMCTGALPSGRPSMKDVCHILQSCRDPKF</sequence>
<dbReference type="InterPro" id="IPR050647">
    <property type="entry name" value="Plant_LRR-RLKs"/>
</dbReference>
<evidence type="ECO:0000256" key="13">
    <source>
        <dbReference type="ARBA" id="ARBA00023180"/>
    </source>
</evidence>
<evidence type="ECO:0000313" key="16">
    <source>
        <dbReference type="RefSeq" id="XP_016491033.1"/>
    </source>
</evidence>
<dbReference type="InterPro" id="IPR000719">
    <property type="entry name" value="Prot_kinase_dom"/>
</dbReference>
<keyword evidence="10 14" id="KW-0067">ATP-binding</keyword>
<dbReference type="RefSeq" id="XP_016491033.1">
    <property type="nucleotide sequence ID" value="XM_016635547.1"/>
</dbReference>
<evidence type="ECO:0000256" key="9">
    <source>
        <dbReference type="ARBA" id="ARBA00022777"/>
    </source>
</evidence>
<dbReference type="SMR" id="A0A1S4BQF8"/>
<evidence type="ECO:0000256" key="3">
    <source>
        <dbReference type="ARBA" id="ARBA00022614"/>
    </source>
</evidence>
<dbReference type="GeneID" id="107810738"/>
<dbReference type="Gene3D" id="1.10.510.10">
    <property type="entry name" value="Transferase(Phosphotransferase) domain 1"/>
    <property type="match status" value="1"/>
</dbReference>
<dbReference type="SMART" id="SM00220">
    <property type="entry name" value="S_TKc"/>
    <property type="match status" value="1"/>
</dbReference>
<keyword evidence="3" id="KW-0433">Leucine-rich repeat</keyword>
<dbReference type="PROSITE" id="PS00108">
    <property type="entry name" value="PROTEIN_KINASE_ST"/>
    <property type="match status" value="1"/>
</dbReference>
<dbReference type="InterPro" id="IPR032675">
    <property type="entry name" value="LRR_dom_sf"/>
</dbReference>
<dbReference type="FunFam" id="3.80.10.10:FF:000400">
    <property type="entry name" value="Nuclear pore complex protein NUP107"/>
    <property type="match status" value="1"/>
</dbReference>
<keyword evidence="4" id="KW-0808">Transferase</keyword>
<evidence type="ECO:0000256" key="5">
    <source>
        <dbReference type="ARBA" id="ARBA00022692"/>
    </source>
</evidence>
<keyword evidence="8 14" id="KW-0547">Nucleotide-binding</keyword>
<evidence type="ECO:0000256" key="4">
    <source>
        <dbReference type="ARBA" id="ARBA00022679"/>
    </source>
</evidence>
<accession>A0A1S4BQF8</accession>
<dbReference type="GO" id="GO:0004672">
    <property type="term" value="F:protein kinase activity"/>
    <property type="evidence" value="ECO:0007669"/>
    <property type="project" value="InterPro"/>
</dbReference>
<evidence type="ECO:0000256" key="10">
    <source>
        <dbReference type="ARBA" id="ARBA00022840"/>
    </source>
</evidence>
<dbReference type="GO" id="GO:0005524">
    <property type="term" value="F:ATP binding"/>
    <property type="evidence" value="ECO:0007669"/>
    <property type="project" value="UniProtKB-UniRule"/>
</dbReference>
<dbReference type="Pfam" id="PF08263">
    <property type="entry name" value="LRRNT_2"/>
    <property type="match status" value="1"/>
</dbReference>
<dbReference type="PROSITE" id="PS50011">
    <property type="entry name" value="PROTEIN_KINASE_DOM"/>
    <property type="match status" value="1"/>
</dbReference>
<evidence type="ECO:0000256" key="11">
    <source>
        <dbReference type="ARBA" id="ARBA00022989"/>
    </source>
</evidence>
<keyword evidence="7" id="KW-0677">Repeat</keyword>
<evidence type="ECO:0000313" key="15">
    <source>
        <dbReference type="Proteomes" id="UP000790787"/>
    </source>
</evidence>
<dbReference type="PROSITE" id="PS00107">
    <property type="entry name" value="PROTEIN_KINASE_ATP"/>
    <property type="match status" value="1"/>
</dbReference>
<dbReference type="Pfam" id="PF00069">
    <property type="entry name" value="Pkinase"/>
    <property type="match status" value="1"/>
</dbReference>
<evidence type="ECO:0000256" key="6">
    <source>
        <dbReference type="ARBA" id="ARBA00022729"/>
    </source>
</evidence>
<keyword evidence="13" id="KW-0325">Glycoprotein</keyword>
<keyword evidence="15" id="KW-1185">Reference proteome</keyword>
<dbReference type="Gene3D" id="3.80.10.10">
    <property type="entry name" value="Ribonuclease Inhibitor"/>
    <property type="match status" value="3"/>
</dbReference>
<keyword evidence="11" id="KW-1133">Transmembrane helix</keyword>
<proteinExistence type="inferred from homology"/>
<dbReference type="KEGG" id="nta:107810738"/>
<dbReference type="Proteomes" id="UP000790787">
    <property type="component" value="Chromosome 23"/>
</dbReference>
<dbReference type="AlphaFoldDB" id="A0A1S4BQF8"/>
<gene>
    <name evidence="16" type="primary">LOC107810738</name>
</gene>
<evidence type="ECO:0000256" key="2">
    <source>
        <dbReference type="ARBA" id="ARBA00008684"/>
    </source>
</evidence>
<dbReference type="Gene3D" id="3.30.200.20">
    <property type="entry name" value="Phosphorylase Kinase, domain 1"/>
    <property type="match status" value="1"/>
</dbReference>
<dbReference type="STRING" id="4097.A0A1S4BQF8"/>
<dbReference type="FunFam" id="3.80.10.10:FF:001678">
    <property type="entry name" value="Calmodulin-binding receptor kinase CaMRLK"/>
    <property type="match status" value="1"/>
</dbReference>
<dbReference type="GO" id="GO:0051707">
    <property type="term" value="P:response to other organism"/>
    <property type="evidence" value="ECO:0007669"/>
    <property type="project" value="UniProtKB-ARBA"/>
</dbReference>
<evidence type="ECO:0000256" key="8">
    <source>
        <dbReference type="ARBA" id="ARBA00022741"/>
    </source>
</evidence>
<evidence type="ECO:0000256" key="12">
    <source>
        <dbReference type="ARBA" id="ARBA00023136"/>
    </source>
</evidence>
<reference evidence="15" key="1">
    <citation type="journal article" date="2014" name="Nat. Commun.">
        <title>The tobacco genome sequence and its comparison with those of tomato and potato.</title>
        <authorList>
            <person name="Sierro N."/>
            <person name="Battey J.N."/>
            <person name="Ouadi S."/>
            <person name="Bakaher N."/>
            <person name="Bovet L."/>
            <person name="Willig A."/>
            <person name="Goepfert S."/>
            <person name="Peitsch M.C."/>
            <person name="Ivanov N.V."/>
        </authorList>
    </citation>
    <scope>NUCLEOTIDE SEQUENCE [LARGE SCALE GENOMIC DNA]</scope>
</reference>
<dbReference type="PANTHER" id="PTHR48056">
    <property type="entry name" value="LRR RECEPTOR-LIKE SERINE/THREONINE-PROTEIN KINASE-RELATED"/>
    <property type="match status" value="1"/>
</dbReference>
<keyword evidence="9" id="KW-0418">Kinase</keyword>
<dbReference type="InterPro" id="IPR017441">
    <property type="entry name" value="Protein_kinase_ATP_BS"/>
</dbReference>
<dbReference type="InterPro" id="IPR003591">
    <property type="entry name" value="Leu-rich_rpt_typical-subtyp"/>
</dbReference>
<dbReference type="SUPFAM" id="SSF56112">
    <property type="entry name" value="Protein kinase-like (PK-like)"/>
    <property type="match status" value="1"/>
</dbReference>
<reference evidence="16" key="2">
    <citation type="submission" date="2025-08" db="UniProtKB">
        <authorList>
            <consortium name="RefSeq"/>
        </authorList>
    </citation>
    <scope>IDENTIFICATION</scope>
</reference>
<dbReference type="Pfam" id="PF13855">
    <property type="entry name" value="LRR_8"/>
    <property type="match status" value="2"/>
</dbReference>
<comment type="similarity">
    <text evidence="2">Belongs to the protein kinase superfamily. Ser/Thr protein kinase family.</text>
</comment>
<comment type="subcellular location">
    <subcellularLocation>
        <location evidence="1">Membrane</location>
    </subcellularLocation>
</comment>
<dbReference type="InterPro" id="IPR013210">
    <property type="entry name" value="LRR_N_plant-typ"/>
</dbReference>
<dbReference type="PRINTS" id="PR00019">
    <property type="entry name" value="LEURICHRPT"/>
</dbReference>
<dbReference type="GO" id="GO:0005886">
    <property type="term" value="C:plasma membrane"/>
    <property type="evidence" value="ECO:0000318"/>
    <property type="project" value="GO_Central"/>
</dbReference>
<organism evidence="15 16">
    <name type="scientific">Nicotiana tabacum</name>
    <name type="common">Common tobacco</name>
    <dbReference type="NCBI Taxonomy" id="4097"/>
    <lineage>
        <taxon>Eukaryota</taxon>
        <taxon>Viridiplantae</taxon>
        <taxon>Streptophyta</taxon>
        <taxon>Embryophyta</taxon>
        <taxon>Tracheophyta</taxon>
        <taxon>Spermatophyta</taxon>
        <taxon>Magnoliopsida</taxon>
        <taxon>eudicotyledons</taxon>
        <taxon>Gunneridae</taxon>
        <taxon>Pentapetalae</taxon>
        <taxon>asterids</taxon>
        <taxon>lamiids</taxon>
        <taxon>Solanales</taxon>
        <taxon>Solanaceae</taxon>
        <taxon>Nicotianoideae</taxon>
        <taxon>Nicotianeae</taxon>
        <taxon>Nicotiana</taxon>
    </lineage>
</organism>
<dbReference type="OMA" id="ESAYEVM"/>
<dbReference type="InterPro" id="IPR001611">
    <property type="entry name" value="Leu-rich_rpt"/>
</dbReference>
<evidence type="ECO:0000256" key="7">
    <source>
        <dbReference type="ARBA" id="ARBA00022737"/>
    </source>
</evidence>
<keyword evidence="5" id="KW-0812">Transmembrane</keyword>
<dbReference type="OrthoDB" id="4062651at2759"/>
<protein>
    <submittedName>
        <fullName evidence="16">Receptor-like protein kinase HSL1</fullName>
    </submittedName>
</protein>
<keyword evidence="6" id="KW-0732">Signal</keyword>
<dbReference type="InterPro" id="IPR008271">
    <property type="entry name" value="Ser/Thr_kinase_AS"/>
</dbReference>
<dbReference type="GO" id="GO:0006952">
    <property type="term" value="P:defense response"/>
    <property type="evidence" value="ECO:0007669"/>
    <property type="project" value="UniProtKB-ARBA"/>
</dbReference>
<name>A0A1S4BQF8_TOBAC</name>
<dbReference type="SMART" id="SM00369">
    <property type="entry name" value="LRR_TYP"/>
    <property type="match status" value="4"/>
</dbReference>
<dbReference type="InterPro" id="IPR011009">
    <property type="entry name" value="Kinase-like_dom_sf"/>
</dbReference>
<dbReference type="PaxDb" id="4097-A0A1S4BQF8"/>
<dbReference type="PANTHER" id="PTHR48056:SF29">
    <property type="entry name" value="RECEPTOR-LIKE PROTEIN KINASE HSL1"/>
    <property type="match status" value="1"/>
</dbReference>
<dbReference type="SUPFAM" id="SSF52058">
    <property type="entry name" value="L domain-like"/>
    <property type="match status" value="1"/>
</dbReference>